<dbReference type="PANTHER" id="PTHR34294">
    <property type="entry name" value="TRANSCRIPTIONAL REGULATOR-RELATED"/>
    <property type="match status" value="1"/>
</dbReference>
<dbReference type="Proteomes" id="UP001596455">
    <property type="component" value="Unassembled WGS sequence"/>
</dbReference>
<accession>A0ABW2Q8C4</accession>
<dbReference type="RefSeq" id="WP_382394449.1">
    <property type="nucleotide sequence ID" value="NZ_JBHTCQ010000002.1"/>
</dbReference>
<evidence type="ECO:0000313" key="6">
    <source>
        <dbReference type="EMBL" id="MFC7405738.1"/>
    </source>
</evidence>
<dbReference type="PANTHER" id="PTHR34294:SF1">
    <property type="entry name" value="TRANSCRIPTIONAL REGULATOR LSRR"/>
    <property type="match status" value="1"/>
</dbReference>
<protein>
    <submittedName>
        <fullName evidence="6">Sugar-binding transcriptional regulator</fullName>
    </submittedName>
</protein>
<evidence type="ECO:0000259" key="5">
    <source>
        <dbReference type="Pfam" id="PF04198"/>
    </source>
</evidence>
<proteinExistence type="inferred from homology"/>
<keyword evidence="7" id="KW-1185">Reference proteome</keyword>
<sequence>MSQSRVSRLLKEAHDREIVRISVIPPAGLEPELEDAVRDRYGLLDVVVVHTQGITDRALLAAIGGVAGKYIEATLTGADVVGISSWSETLLEAVDAMTKSRTRSAQAVVQLLGGVGRPEVQFDATRLASRLSEVTGAEPYFLQAPGLVSSRAVRDALLEDAQVARTAGMWSALTVALVGIGSLDPSPLLLRSGNSVPAEEMDALRELGAVGDVVLKFVDPEGTHLSTDLDQRVVGIGAGAFKEIPRRVGVAGGPGKLEAIRAVLRGGWVNVLITDENTAHGLVDEIGGEAIDDGDQSDALVEVPRS</sequence>
<dbReference type="InterPro" id="IPR037171">
    <property type="entry name" value="NagB/RpiA_transferase-like"/>
</dbReference>
<evidence type="ECO:0000256" key="1">
    <source>
        <dbReference type="ARBA" id="ARBA00010466"/>
    </source>
</evidence>
<dbReference type="Gene3D" id="3.40.50.1360">
    <property type="match status" value="1"/>
</dbReference>
<dbReference type="InterPro" id="IPR051054">
    <property type="entry name" value="SorC_transcr_regulators"/>
</dbReference>
<gene>
    <name evidence="6" type="ORF">ACFQQL_11510</name>
</gene>
<comment type="similarity">
    <text evidence="1">Belongs to the SorC transcriptional regulatory family.</text>
</comment>
<dbReference type="EMBL" id="JBHTCQ010000002">
    <property type="protein sequence ID" value="MFC7405738.1"/>
    <property type="molecule type" value="Genomic_DNA"/>
</dbReference>
<reference evidence="7" key="1">
    <citation type="journal article" date="2019" name="Int. J. Syst. Evol. Microbiol.">
        <title>The Global Catalogue of Microorganisms (GCM) 10K type strain sequencing project: providing services to taxonomists for standard genome sequencing and annotation.</title>
        <authorList>
            <consortium name="The Broad Institute Genomics Platform"/>
            <consortium name="The Broad Institute Genome Sequencing Center for Infectious Disease"/>
            <person name="Wu L."/>
            <person name="Ma J."/>
        </authorList>
    </citation>
    <scope>NUCLEOTIDE SEQUENCE [LARGE SCALE GENOMIC DNA]</scope>
    <source>
        <strain evidence="7">JCM 1490</strain>
    </source>
</reference>
<dbReference type="Pfam" id="PF04198">
    <property type="entry name" value="Sugar-bind"/>
    <property type="match status" value="1"/>
</dbReference>
<dbReference type="InterPro" id="IPR007324">
    <property type="entry name" value="Sugar-bd_dom_put"/>
</dbReference>
<evidence type="ECO:0000313" key="7">
    <source>
        <dbReference type="Proteomes" id="UP001596455"/>
    </source>
</evidence>
<evidence type="ECO:0000256" key="2">
    <source>
        <dbReference type="ARBA" id="ARBA00023015"/>
    </source>
</evidence>
<organism evidence="6 7">
    <name type="scientific">Georgenia alba</name>
    <dbReference type="NCBI Taxonomy" id="2233858"/>
    <lineage>
        <taxon>Bacteria</taxon>
        <taxon>Bacillati</taxon>
        <taxon>Actinomycetota</taxon>
        <taxon>Actinomycetes</taxon>
        <taxon>Micrococcales</taxon>
        <taxon>Bogoriellaceae</taxon>
        <taxon>Georgenia</taxon>
    </lineage>
</organism>
<keyword evidence="4" id="KW-0804">Transcription</keyword>
<keyword evidence="3" id="KW-0238">DNA-binding</keyword>
<evidence type="ECO:0000256" key="4">
    <source>
        <dbReference type="ARBA" id="ARBA00023163"/>
    </source>
</evidence>
<feature type="domain" description="Sugar-binding" evidence="5">
    <location>
        <begin position="32"/>
        <end position="283"/>
    </location>
</feature>
<dbReference type="SUPFAM" id="SSF100950">
    <property type="entry name" value="NagB/RpiA/CoA transferase-like"/>
    <property type="match status" value="1"/>
</dbReference>
<comment type="caution">
    <text evidence="6">The sequence shown here is derived from an EMBL/GenBank/DDBJ whole genome shotgun (WGS) entry which is preliminary data.</text>
</comment>
<evidence type="ECO:0000256" key="3">
    <source>
        <dbReference type="ARBA" id="ARBA00023125"/>
    </source>
</evidence>
<name>A0ABW2Q8C4_9MICO</name>
<keyword evidence="2" id="KW-0805">Transcription regulation</keyword>